<protein>
    <submittedName>
        <fullName evidence="3">SDR family NAD(P)-dependent oxidoreductase</fullName>
    </submittedName>
</protein>
<dbReference type="Gene3D" id="3.40.50.720">
    <property type="entry name" value="NAD(P)-binding Rossmann-like Domain"/>
    <property type="match status" value="1"/>
</dbReference>
<evidence type="ECO:0000256" key="1">
    <source>
        <dbReference type="ARBA" id="ARBA00006484"/>
    </source>
</evidence>
<comment type="similarity">
    <text evidence="1">Belongs to the short-chain dehydrogenases/reductases (SDR) family.</text>
</comment>
<accession>A0ABW9AEB9</accession>
<dbReference type="RefSeq" id="WP_408159978.1">
    <property type="nucleotide sequence ID" value="NZ_JAQQFM010000010.1"/>
</dbReference>
<gene>
    <name evidence="3" type="ORF">PQR62_20950</name>
</gene>
<proteinExistence type="inferred from homology"/>
<dbReference type="PRINTS" id="PR00080">
    <property type="entry name" value="SDRFAMILY"/>
</dbReference>
<dbReference type="InterPro" id="IPR002347">
    <property type="entry name" value="SDR_fam"/>
</dbReference>
<dbReference type="InterPro" id="IPR036291">
    <property type="entry name" value="NAD(P)-bd_dom_sf"/>
</dbReference>
<dbReference type="Pfam" id="PF13561">
    <property type="entry name" value="adh_short_C2"/>
    <property type="match status" value="1"/>
</dbReference>
<dbReference type="PRINTS" id="PR00081">
    <property type="entry name" value="GDHRDH"/>
</dbReference>
<name>A0ABW9AEB9_9BURK</name>
<comment type="caution">
    <text evidence="3">The sequence shown here is derived from an EMBL/GenBank/DDBJ whole genome shotgun (WGS) entry which is preliminary data.</text>
</comment>
<sequence length="249" mass="25971">MKKLSGKTALITGAARGIGRGIARRFAAEGANVVIVDLDRAGAQSAAEEVAAEFEVQALALRADVGSAADNADMIAQAVARFGELDILVCNAGIVRPGKPLEDITPEQWQQVIDVNLLGYVYATASFIPHAKRRKSGKIIYMASVAGQVGGVAAEVTYSVTKAGVLCLTKATAKQLGAWNINVNAIAPGTIETAMTDVLNYSPEVKKGIPLGRYGEVDDISAAALFLASEDSKYATGATLDVNGGLFMR</sequence>
<evidence type="ECO:0000313" key="3">
    <source>
        <dbReference type="EMBL" id="MFL9926755.1"/>
    </source>
</evidence>
<dbReference type="InterPro" id="IPR020904">
    <property type="entry name" value="Sc_DH/Rdtase_CS"/>
</dbReference>
<reference evidence="3 4" key="1">
    <citation type="journal article" date="2024" name="Chem. Sci.">
        <title>Discovery of megapolipeptins by genome mining of a Burkholderiales bacteria collection.</title>
        <authorList>
            <person name="Paulo B.S."/>
            <person name="Recchia M.J.J."/>
            <person name="Lee S."/>
            <person name="Fergusson C.H."/>
            <person name="Romanowski S.B."/>
            <person name="Hernandez A."/>
            <person name="Krull N."/>
            <person name="Liu D.Y."/>
            <person name="Cavanagh H."/>
            <person name="Bos A."/>
            <person name="Gray C.A."/>
            <person name="Murphy B.T."/>
            <person name="Linington R.G."/>
            <person name="Eustaquio A.S."/>
        </authorList>
    </citation>
    <scope>NUCLEOTIDE SEQUENCE [LARGE SCALE GENOMIC DNA]</scope>
    <source>
        <strain evidence="3 4">RL21-008-BIB-A</strain>
    </source>
</reference>
<keyword evidence="4" id="KW-1185">Reference proteome</keyword>
<dbReference type="SUPFAM" id="SSF51735">
    <property type="entry name" value="NAD(P)-binding Rossmann-fold domains"/>
    <property type="match status" value="1"/>
</dbReference>
<dbReference type="NCBIfam" id="NF005559">
    <property type="entry name" value="PRK07231.1"/>
    <property type="match status" value="1"/>
</dbReference>
<dbReference type="PANTHER" id="PTHR42760">
    <property type="entry name" value="SHORT-CHAIN DEHYDROGENASES/REDUCTASES FAMILY MEMBER"/>
    <property type="match status" value="1"/>
</dbReference>
<dbReference type="Proteomes" id="UP001629246">
    <property type="component" value="Unassembled WGS sequence"/>
</dbReference>
<keyword evidence="2" id="KW-0560">Oxidoreductase</keyword>
<dbReference type="EMBL" id="JAQQFM010000010">
    <property type="protein sequence ID" value="MFL9926755.1"/>
    <property type="molecule type" value="Genomic_DNA"/>
</dbReference>
<dbReference type="PROSITE" id="PS00061">
    <property type="entry name" value="ADH_SHORT"/>
    <property type="match status" value="1"/>
</dbReference>
<evidence type="ECO:0000313" key="4">
    <source>
        <dbReference type="Proteomes" id="UP001629246"/>
    </source>
</evidence>
<evidence type="ECO:0000256" key="2">
    <source>
        <dbReference type="ARBA" id="ARBA00023002"/>
    </source>
</evidence>
<dbReference type="PANTHER" id="PTHR42760:SF133">
    <property type="entry name" value="3-OXOACYL-[ACYL-CARRIER-PROTEIN] REDUCTASE"/>
    <property type="match status" value="1"/>
</dbReference>
<organism evidence="3 4">
    <name type="scientific">Herbaspirillum lusitanum</name>
    <dbReference type="NCBI Taxonomy" id="213312"/>
    <lineage>
        <taxon>Bacteria</taxon>
        <taxon>Pseudomonadati</taxon>
        <taxon>Pseudomonadota</taxon>
        <taxon>Betaproteobacteria</taxon>
        <taxon>Burkholderiales</taxon>
        <taxon>Oxalobacteraceae</taxon>
        <taxon>Herbaspirillum</taxon>
    </lineage>
</organism>